<dbReference type="InterPro" id="IPR028364">
    <property type="entry name" value="Ribosomal_uL1/biogenesis"/>
</dbReference>
<dbReference type="Gene3D" id="3.40.50.790">
    <property type="match status" value="1"/>
</dbReference>
<feature type="compositionally biased region" description="Low complexity" evidence="1">
    <location>
        <begin position="46"/>
        <end position="59"/>
    </location>
</feature>
<name>A0A1E3QFG3_LIPST</name>
<reference evidence="2 3" key="1">
    <citation type="journal article" date="2016" name="Proc. Natl. Acad. Sci. U.S.A.">
        <title>Comparative genomics of biotechnologically important yeasts.</title>
        <authorList>
            <person name="Riley R."/>
            <person name="Haridas S."/>
            <person name="Wolfe K.H."/>
            <person name="Lopes M.R."/>
            <person name="Hittinger C.T."/>
            <person name="Goeker M."/>
            <person name="Salamov A.A."/>
            <person name="Wisecaver J.H."/>
            <person name="Long T.M."/>
            <person name="Calvey C.H."/>
            <person name="Aerts A.L."/>
            <person name="Barry K.W."/>
            <person name="Choi C."/>
            <person name="Clum A."/>
            <person name="Coughlan A.Y."/>
            <person name="Deshpande S."/>
            <person name="Douglass A.P."/>
            <person name="Hanson S.J."/>
            <person name="Klenk H.-P."/>
            <person name="LaButti K.M."/>
            <person name="Lapidus A."/>
            <person name="Lindquist E.A."/>
            <person name="Lipzen A.M."/>
            <person name="Meier-Kolthoff J.P."/>
            <person name="Ohm R.A."/>
            <person name="Otillar R.P."/>
            <person name="Pangilinan J.L."/>
            <person name="Peng Y."/>
            <person name="Rokas A."/>
            <person name="Rosa C.A."/>
            <person name="Scheuner C."/>
            <person name="Sibirny A.A."/>
            <person name="Slot J.C."/>
            <person name="Stielow J.B."/>
            <person name="Sun H."/>
            <person name="Kurtzman C.P."/>
            <person name="Blackwell M."/>
            <person name="Grigoriev I.V."/>
            <person name="Jeffries T.W."/>
        </authorList>
    </citation>
    <scope>NUCLEOTIDE SEQUENCE [LARGE SCALE GENOMIC DNA]</scope>
    <source>
        <strain evidence="2 3">NRRL Y-11557</strain>
    </source>
</reference>
<feature type="compositionally biased region" description="Low complexity" evidence="1">
    <location>
        <begin position="10"/>
        <end position="19"/>
    </location>
</feature>
<protein>
    <recommendedName>
        <fullName evidence="4">Ribosomal protein L1</fullName>
    </recommendedName>
</protein>
<dbReference type="Proteomes" id="UP000094385">
    <property type="component" value="Unassembled WGS sequence"/>
</dbReference>
<dbReference type="InterPro" id="IPR023674">
    <property type="entry name" value="Ribosomal_uL1-like"/>
</dbReference>
<dbReference type="SUPFAM" id="SSF56808">
    <property type="entry name" value="Ribosomal protein L1"/>
    <property type="match status" value="1"/>
</dbReference>
<feature type="region of interest" description="Disordered" evidence="1">
    <location>
        <begin position="1"/>
        <end position="59"/>
    </location>
</feature>
<dbReference type="InterPro" id="IPR016095">
    <property type="entry name" value="Ribosomal_uL1_3-a/b-sand"/>
</dbReference>
<dbReference type="CDD" id="cd00403">
    <property type="entry name" value="Ribosomal_L1"/>
    <property type="match status" value="1"/>
</dbReference>
<dbReference type="AlphaFoldDB" id="A0A1E3QFG3"/>
<sequence>MPTRSKSSKKASGLSSLGKTTVVESPKITKSTETASTRANEEPEVSSSSALAISSESSLPLSSEQTKKAIAALIKHIEKKAAEEAATTTDSNKPGSKKRKLNLLSDDPSNPEESEKQALYLVIGTKKYLSDKPVMKPQRITVPHPIYNLDTTSICLITKDPQRLYKDVLLGDENSPVKDKIARIVGISKLKTKFKTFESKRQLRDDHDLFLADDRVVTMMPELLGKTFISVKKMPVPISFLNPAAASALETAVKVAKARASKKRTAQTSPEEEFAREKAAISSKRVNAEITRTLNSAMVFVPAGNSTTVKVGFSTFSVDDLAENVEAVIGGLVSKNIVKGGWDGIRSIHLKTKGSISLPIFLTEKLT</sequence>
<evidence type="ECO:0008006" key="4">
    <source>
        <dbReference type="Google" id="ProtNLM"/>
    </source>
</evidence>
<evidence type="ECO:0000313" key="2">
    <source>
        <dbReference type="EMBL" id="ODQ76449.1"/>
    </source>
</evidence>
<dbReference type="EMBL" id="KV454289">
    <property type="protein sequence ID" value="ODQ76449.1"/>
    <property type="molecule type" value="Genomic_DNA"/>
</dbReference>
<feature type="compositionally biased region" description="Polar residues" evidence="1">
    <location>
        <begin position="28"/>
        <end position="38"/>
    </location>
</feature>
<dbReference type="OrthoDB" id="10251727at2759"/>
<accession>A0A1E3QFG3</accession>
<gene>
    <name evidence="2" type="ORF">LIPSTDRAFT_383</name>
</gene>
<proteinExistence type="predicted"/>
<feature type="region of interest" description="Disordered" evidence="1">
    <location>
        <begin position="83"/>
        <end position="115"/>
    </location>
</feature>
<keyword evidence="3" id="KW-1185">Reference proteome</keyword>
<dbReference type="Pfam" id="PF00687">
    <property type="entry name" value="Ribosomal_L1"/>
    <property type="match status" value="1"/>
</dbReference>
<evidence type="ECO:0000256" key="1">
    <source>
        <dbReference type="SAM" id="MobiDB-lite"/>
    </source>
</evidence>
<dbReference type="STRING" id="675824.A0A1E3QFG3"/>
<organism evidence="2 3">
    <name type="scientific">Lipomyces starkeyi NRRL Y-11557</name>
    <dbReference type="NCBI Taxonomy" id="675824"/>
    <lineage>
        <taxon>Eukaryota</taxon>
        <taxon>Fungi</taxon>
        <taxon>Dikarya</taxon>
        <taxon>Ascomycota</taxon>
        <taxon>Saccharomycotina</taxon>
        <taxon>Lipomycetes</taxon>
        <taxon>Lipomycetales</taxon>
        <taxon>Lipomycetaceae</taxon>
        <taxon>Lipomyces</taxon>
    </lineage>
</organism>
<evidence type="ECO:0000313" key="3">
    <source>
        <dbReference type="Proteomes" id="UP000094385"/>
    </source>
</evidence>